<dbReference type="InterPro" id="IPR001368">
    <property type="entry name" value="TNFR/NGFR_Cys_rich_reg"/>
</dbReference>
<feature type="disulfide bond" evidence="1">
    <location>
        <begin position="42"/>
        <end position="55"/>
    </location>
</feature>
<evidence type="ECO:0000259" key="4">
    <source>
        <dbReference type="PROSITE" id="PS50050"/>
    </source>
</evidence>
<dbReference type="PANTHER" id="PTHR47881:SF1">
    <property type="entry name" value="TUMOR NECROSIS FACTOR RECEPTOR SUPERFAMILY MEMBER 4"/>
    <property type="match status" value="1"/>
</dbReference>
<feature type="disulfide bond" evidence="1">
    <location>
        <begin position="45"/>
        <end position="63"/>
    </location>
</feature>
<feature type="transmembrane region" description="Helical" evidence="2">
    <location>
        <begin position="221"/>
        <end position="246"/>
    </location>
</feature>
<sequence length="286" mass="31662">MVAVGFDLHFSTVLFLLLAVTISHCLELKCKEHEYPFGERCCKDCAPGERMRSRCTAKTDTVCAPCQDEYFSSEHNHSFCKSCTICNTRKGSVEVKKCEKTSDRVCMCVAGYMPDVRYTLGSACLPCPEGTYSVGRNENCQPWTNCSVLGKNTLRPGTKTYDAVCSNHVTQPAISQSATPALNLSTTDHKNNISTAVFSPPRPSVIPSICLDKNSLTETNWGSLSLILICLILLMVSGMSILLLIIQAAKKETKKRPYRNNRQGERSCRMPIQEEHIDSNSSLIKS</sequence>
<proteinExistence type="predicted"/>
<comment type="caution">
    <text evidence="1">Lacks conserved residue(s) required for the propagation of feature annotation.</text>
</comment>
<feature type="repeat" description="TNFR-Cys" evidence="1">
    <location>
        <begin position="29"/>
        <end position="63"/>
    </location>
</feature>
<feature type="chain" id="PRO_5034829085" description="TNFR-Cys domain-containing protein" evidence="3">
    <location>
        <begin position="26"/>
        <end position="286"/>
    </location>
</feature>
<reference evidence="5" key="2">
    <citation type="submission" date="2025-09" db="UniProtKB">
        <authorList>
            <consortium name="Ensembl"/>
        </authorList>
    </citation>
    <scope>IDENTIFICATION</scope>
</reference>
<evidence type="ECO:0000256" key="2">
    <source>
        <dbReference type="SAM" id="Phobius"/>
    </source>
</evidence>
<feature type="domain" description="TNFR-Cys" evidence="4">
    <location>
        <begin position="29"/>
        <end position="63"/>
    </location>
</feature>
<dbReference type="SMART" id="SM00208">
    <property type="entry name" value="TNFR"/>
    <property type="match status" value="3"/>
</dbReference>
<reference evidence="5" key="1">
    <citation type="submission" date="2025-08" db="UniProtKB">
        <authorList>
            <consortium name="Ensembl"/>
        </authorList>
    </citation>
    <scope>IDENTIFICATION</scope>
</reference>
<dbReference type="InterPro" id="IPR034022">
    <property type="entry name" value="TNFRSF4_N"/>
</dbReference>
<accession>A0A8C0FSZ5</accession>
<dbReference type="CDD" id="cd13406">
    <property type="entry name" value="TNFRSF4"/>
    <property type="match status" value="1"/>
</dbReference>
<feature type="domain" description="TNFR-Cys" evidence="4">
    <location>
        <begin position="65"/>
        <end position="106"/>
    </location>
</feature>
<feature type="signal peptide" evidence="3">
    <location>
        <begin position="1"/>
        <end position="25"/>
    </location>
</feature>
<protein>
    <recommendedName>
        <fullName evidence="4">TNFR-Cys domain-containing protein</fullName>
    </recommendedName>
</protein>
<keyword evidence="1" id="KW-1015">Disulfide bond</keyword>
<keyword evidence="2" id="KW-0472">Membrane</keyword>
<dbReference type="GO" id="GO:0006954">
    <property type="term" value="P:inflammatory response"/>
    <property type="evidence" value="ECO:0007669"/>
    <property type="project" value="InterPro"/>
</dbReference>
<dbReference type="Gene3D" id="2.10.50.10">
    <property type="entry name" value="Tumor Necrosis Factor Receptor, subunit A, domain 2"/>
    <property type="match status" value="2"/>
</dbReference>
<keyword evidence="2" id="KW-1133">Transmembrane helix</keyword>
<dbReference type="SUPFAM" id="SSF57586">
    <property type="entry name" value="TNF receptor-like"/>
    <property type="match status" value="3"/>
</dbReference>
<dbReference type="InterPro" id="IPR020445">
    <property type="entry name" value="TNFR_4"/>
</dbReference>
<evidence type="ECO:0000256" key="1">
    <source>
        <dbReference type="PROSITE-ProRule" id="PRU00206"/>
    </source>
</evidence>
<dbReference type="PANTHER" id="PTHR47881">
    <property type="entry name" value="TUMOR NECROSIS FACTOR RECEPTOR SUBFAMILY MEMBER 4"/>
    <property type="match status" value="1"/>
</dbReference>
<evidence type="ECO:0000313" key="5">
    <source>
        <dbReference type="Ensembl" id="ENSBOBP00000023013.1"/>
    </source>
</evidence>
<feature type="repeat" description="TNFR-Cys" evidence="1">
    <location>
        <begin position="65"/>
        <end position="106"/>
    </location>
</feature>
<dbReference type="PROSITE" id="PS50050">
    <property type="entry name" value="TNFR_NGFR_2"/>
    <property type="match status" value="2"/>
</dbReference>
<keyword evidence="6" id="KW-1185">Reference proteome</keyword>
<dbReference type="Ensembl" id="ENSBOBT00000023525.1">
    <property type="protein sequence ID" value="ENSBOBP00000023013.1"/>
    <property type="gene ID" value="ENSBOBG00000013799.1"/>
</dbReference>
<dbReference type="Proteomes" id="UP000694567">
    <property type="component" value="Unplaced"/>
</dbReference>
<organism evidence="5 6">
    <name type="scientific">Bubo bubo</name>
    <name type="common">Eurasian eagle-owl</name>
    <name type="synonym">Strix bubo</name>
    <dbReference type="NCBI Taxonomy" id="30461"/>
    <lineage>
        <taxon>Eukaryota</taxon>
        <taxon>Metazoa</taxon>
        <taxon>Chordata</taxon>
        <taxon>Craniata</taxon>
        <taxon>Vertebrata</taxon>
        <taxon>Euteleostomi</taxon>
        <taxon>Archelosauria</taxon>
        <taxon>Archosauria</taxon>
        <taxon>Dinosauria</taxon>
        <taxon>Saurischia</taxon>
        <taxon>Theropoda</taxon>
        <taxon>Coelurosauria</taxon>
        <taxon>Aves</taxon>
        <taxon>Neognathae</taxon>
        <taxon>Neoaves</taxon>
        <taxon>Telluraves</taxon>
        <taxon>Strigiformes</taxon>
        <taxon>Strigidae</taxon>
        <taxon>Bubo</taxon>
    </lineage>
</organism>
<dbReference type="GO" id="GO:0005031">
    <property type="term" value="F:tumor necrosis factor receptor activity"/>
    <property type="evidence" value="ECO:0007669"/>
    <property type="project" value="InterPro"/>
</dbReference>
<name>A0A8C0FSZ5_BUBBB</name>
<dbReference type="Pfam" id="PF00020">
    <property type="entry name" value="TNFR_c6"/>
    <property type="match status" value="2"/>
</dbReference>
<evidence type="ECO:0000256" key="3">
    <source>
        <dbReference type="SAM" id="SignalP"/>
    </source>
</evidence>
<keyword evidence="3" id="KW-0732">Signal</keyword>
<dbReference type="AlphaFoldDB" id="A0A8C0FSZ5"/>
<dbReference type="PROSITE" id="PS00652">
    <property type="entry name" value="TNFR_NGFR_1"/>
    <property type="match status" value="1"/>
</dbReference>
<keyword evidence="2" id="KW-0812">Transmembrane</keyword>
<evidence type="ECO:0000313" key="6">
    <source>
        <dbReference type="Proteomes" id="UP000694567"/>
    </source>
</evidence>